<keyword evidence="3" id="KW-1185">Reference proteome</keyword>
<accession>A0A238JLQ4</accession>
<feature type="region of interest" description="Disordered" evidence="1">
    <location>
        <begin position="14"/>
        <end position="49"/>
    </location>
</feature>
<dbReference type="AlphaFoldDB" id="A0A238JLQ4"/>
<protein>
    <submittedName>
        <fullName evidence="2">Uncharacterized protein</fullName>
    </submittedName>
</protein>
<evidence type="ECO:0000313" key="3">
    <source>
        <dbReference type="Proteomes" id="UP000202922"/>
    </source>
</evidence>
<evidence type="ECO:0000313" key="2">
    <source>
        <dbReference type="EMBL" id="SMX31124.1"/>
    </source>
</evidence>
<reference evidence="3" key="1">
    <citation type="submission" date="2017-05" db="EMBL/GenBank/DDBJ databases">
        <authorList>
            <person name="Rodrigo-Torres L."/>
            <person name="Arahal R. D."/>
            <person name="Lucena T."/>
        </authorList>
    </citation>
    <scope>NUCLEOTIDE SEQUENCE [LARGE SCALE GENOMIC DNA]</scope>
    <source>
        <strain evidence="3">CECT 8621</strain>
    </source>
</reference>
<organism evidence="2 3">
    <name type="scientific">Actibacterium lipolyticum</name>
    <dbReference type="NCBI Taxonomy" id="1524263"/>
    <lineage>
        <taxon>Bacteria</taxon>
        <taxon>Pseudomonadati</taxon>
        <taxon>Pseudomonadota</taxon>
        <taxon>Alphaproteobacteria</taxon>
        <taxon>Rhodobacterales</taxon>
        <taxon>Roseobacteraceae</taxon>
        <taxon>Actibacterium</taxon>
    </lineage>
</organism>
<dbReference type="EMBL" id="FXYE01000001">
    <property type="protein sequence ID" value="SMX31124.1"/>
    <property type="molecule type" value="Genomic_DNA"/>
</dbReference>
<sequence>MMLHLGANTFGGEWAIGPEGADSPLPHLETAAQTDKMPTRAKESKNGKL</sequence>
<feature type="compositionally biased region" description="Basic and acidic residues" evidence="1">
    <location>
        <begin position="37"/>
        <end position="49"/>
    </location>
</feature>
<gene>
    <name evidence="2" type="ORF">COL8621_00290</name>
</gene>
<name>A0A238JLQ4_9RHOB</name>
<evidence type="ECO:0000256" key="1">
    <source>
        <dbReference type="SAM" id="MobiDB-lite"/>
    </source>
</evidence>
<proteinExistence type="predicted"/>
<dbReference type="Proteomes" id="UP000202922">
    <property type="component" value="Unassembled WGS sequence"/>
</dbReference>